<dbReference type="PANTHER" id="PTHR16983">
    <property type="entry name" value="UPAR/LY6 DOMAIN-CONTAINING PROTEIN"/>
    <property type="match status" value="1"/>
</dbReference>
<keyword evidence="2" id="KW-1003">Cell membrane</keyword>
<evidence type="ECO:0000256" key="5">
    <source>
        <dbReference type="ARBA" id="ARBA00023180"/>
    </source>
</evidence>
<dbReference type="GO" id="GO:0005886">
    <property type="term" value="C:plasma membrane"/>
    <property type="evidence" value="ECO:0007669"/>
    <property type="project" value="UniProtKB-SubCell"/>
</dbReference>
<keyword evidence="8" id="KW-1185">Reference proteome</keyword>
<dbReference type="InterPro" id="IPR051110">
    <property type="entry name" value="Ly-6/neurotoxin-like_GPI-ap"/>
</dbReference>
<organism evidence="7 8">
    <name type="scientific">Crocodylus porosus</name>
    <name type="common">Saltwater crocodile</name>
    <name type="synonym">Estuarine crocodile</name>
    <dbReference type="NCBI Taxonomy" id="8502"/>
    <lineage>
        <taxon>Eukaryota</taxon>
        <taxon>Metazoa</taxon>
        <taxon>Chordata</taxon>
        <taxon>Craniata</taxon>
        <taxon>Vertebrata</taxon>
        <taxon>Euteleostomi</taxon>
        <taxon>Archelosauria</taxon>
        <taxon>Archosauria</taxon>
        <taxon>Crocodylia</taxon>
        <taxon>Longirostres</taxon>
        <taxon>Crocodylidae</taxon>
        <taxon>Crocodylus</taxon>
    </lineage>
</organism>
<dbReference type="AlphaFoldDB" id="A0A7M4G012"/>
<comment type="subcellular location">
    <subcellularLocation>
        <location evidence="1">Cell membrane</location>
    </subcellularLocation>
</comment>
<dbReference type="CDD" id="cd23543">
    <property type="entry name" value="TFP_LU_ECD_Ly6E"/>
    <property type="match status" value="1"/>
</dbReference>
<dbReference type="Ensembl" id="ENSCPRT00005022951.1">
    <property type="protein sequence ID" value="ENSCPRP00005019635.1"/>
    <property type="gene ID" value="ENSCPRG00005013689.1"/>
</dbReference>
<keyword evidence="4" id="KW-0472">Membrane</keyword>
<protein>
    <recommendedName>
        <fullName evidence="6">UPAR/Ly6 domain-containing protein</fullName>
    </recommendedName>
</protein>
<dbReference type="InterPro" id="IPR035076">
    <property type="entry name" value="Toxin/TOLIP"/>
</dbReference>
<dbReference type="FunFam" id="2.10.60.10:FF:000003">
    <property type="entry name" value="lymphocyte antigen 6E isoform X1"/>
    <property type="match status" value="1"/>
</dbReference>
<dbReference type="Proteomes" id="UP000594220">
    <property type="component" value="Unplaced"/>
</dbReference>
<evidence type="ECO:0000256" key="1">
    <source>
        <dbReference type="ARBA" id="ARBA00004236"/>
    </source>
</evidence>
<name>A0A7M4G012_CROPO</name>
<dbReference type="Pfam" id="PF00087">
    <property type="entry name" value="Toxin_TOLIP"/>
    <property type="match status" value="1"/>
</dbReference>
<evidence type="ECO:0000313" key="7">
    <source>
        <dbReference type="Ensembl" id="ENSCPRP00005019635.1"/>
    </source>
</evidence>
<evidence type="ECO:0000256" key="3">
    <source>
        <dbReference type="ARBA" id="ARBA00022729"/>
    </source>
</evidence>
<evidence type="ECO:0000256" key="2">
    <source>
        <dbReference type="ARBA" id="ARBA00022475"/>
    </source>
</evidence>
<dbReference type="SUPFAM" id="SSF57302">
    <property type="entry name" value="Snake toxin-like"/>
    <property type="match status" value="1"/>
</dbReference>
<proteinExistence type="predicted"/>
<feature type="domain" description="UPAR/Ly6" evidence="6">
    <location>
        <begin position="32"/>
        <end position="117"/>
    </location>
</feature>
<dbReference type="PANTHER" id="PTHR16983:SF13">
    <property type="entry name" value="LYMPHOCYTE ANTIGEN 6E"/>
    <property type="match status" value="1"/>
</dbReference>
<evidence type="ECO:0000313" key="8">
    <source>
        <dbReference type="Proteomes" id="UP000594220"/>
    </source>
</evidence>
<reference evidence="7" key="2">
    <citation type="submission" date="2025-09" db="UniProtKB">
        <authorList>
            <consortium name="Ensembl"/>
        </authorList>
    </citation>
    <scope>IDENTIFICATION</scope>
</reference>
<dbReference type="InterPro" id="IPR045860">
    <property type="entry name" value="Snake_toxin-like_sf"/>
</dbReference>
<dbReference type="GeneTree" id="ENSGT00990000205443"/>
<dbReference type="GO" id="GO:0030154">
    <property type="term" value="P:cell differentiation"/>
    <property type="evidence" value="ECO:0007669"/>
    <property type="project" value="UniProtKB-ARBA"/>
</dbReference>
<keyword evidence="3" id="KW-0732">Signal</keyword>
<accession>A0A7M4G012</accession>
<dbReference type="OMA" id="STNCCAT"/>
<dbReference type="Gene3D" id="2.10.60.10">
    <property type="entry name" value="CD59"/>
    <property type="match status" value="1"/>
</dbReference>
<reference evidence="7" key="1">
    <citation type="submission" date="2025-08" db="UniProtKB">
        <authorList>
            <consortium name="Ensembl"/>
        </authorList>
    </citation>
    <scope>IDENTIFICATION</scope>
</reference>
<keyword evidence="5" id="KW-0325">Glycoprotein</keyword>
<evidence type="ECO:0000259" key="6">
    <source>
        <dbReference type="SMART" id="SM00134"/>
    </source>
</evidence>
<dbReference type="GO" id="GO:0030550">
    <property type="term" value="F:acetylcholine receptor inhibitor activity"/>
    <property type="evidence" value="ECO:0007669"/>
    <property type="project" value="TreeGrafter"/>
</dbReference>
<sequence>MEVLGPWSLVLSMRLCSLPTLEKKGSFSATNFSDMRPSNWNCMASKACAQHEKYCMTTFVSGGLGNEKSFHITKKCAADCSQTNVNLGVTAISTNCCATWLCNVSGASSVKTSFAVMAFGVLASFLCVLRVGL</sequence>
<dbReference type="SMART" id="SM00134">
    <property type="entry name" value="LU"/>
    <property type="match status" value="1"/>
</dbReference>
<dbReference type="InterPro" id="IPR016054">
    <property type="entry name" value="LY6_UPA_recep-like"/>
</dbReference>
<evidence type="ECO:0000256" key="4">
    <source>
        <dbReference type="ARBA" id="ARBA00023136"/>
    </source>
</evidence>